<organism evidence="2 3">
    <name type="scientific">Neisseria meningitidis serogroup C / serotype 2a (strain ATCC 700532 / DSM 15464 / FAM18)</name>
    <dbReference type="NCBI Taxonomy" id="272831"/>
    <lineage>
        <taxon>Bacteria</taxon>
        <taxon>Pseudomonadati</taxon>
        <taxon>Pseudomonadota</taxon>
        <taxon>Betaproteobacteria</taxon>
        <taxon>Neisseriales</taxon>
        <taxon>Neisseriaceae</taxon>
        <taxon>Neisseria</taxon>
    </lineage>
</organism>
<dbReference type="EMBL" id="AM421808">
    <property type="protein sequence ID" value="CAM11299.1"/>
    <property type="molecule type" value="Genomic_DNA"/>
</dbReference>
<dbReference type="InterPro" id="IPR007418">
    <property type="entry name" value="DUF474"/>
</dbReference>
<sequence length="153" mass="17102">MEYRMSIYALAHIVHLYCAIAFVGGVFFEVLVLSVLHTGRVSCEARREVEKAMSYRAVRVMPFVVGLLFASGVVMAANRYLPILGEPFATSFGTMLTLKILLAFSVLAHFAIAVVKMARSTLTVGWSKYIHAVVFTHMLLIVFLAKAMFYISW</sequence>
<feature type="transmembrane region" description="Helical" evidence="1">
    <location>
        <begin position="12"/>
        <end position="36"/>
    </location>
</feature>
<dbReference type="PIRSF" id="PIRSF015875">
    <property type="entry name" value="UCP015875"/>
    <property type="match status" value="1"/>
</dbReference>
<keyword evidence="1" id="KW-0812">Transmembrane</keyword>
<dbReference type="KEGG" id="nmc:NMC2151"/>
<accession>A1KWN9</accession>
<protein>
    <submittedName>
        <fullName evidence="2">Integral membrane protein</fullName>
    </submittedName>
</protein>
<name>A1KWN9_NEIMF</name>
<proteinExistence type="predicted"/>
<feature type="transmembrane region" description="Helical" evidence="1">
    <location>
        <begin position="96"/>
        <end position="117"/>
    </location>
</feature>
<keyword evidence="1" id="KW-1133">Transmembrane helix</keyword>
<feature type="transmembrane region" description="Helical" evidence="1">
    <location>
        <begin position="57"/>
        <end position="76"/>
    </location>
</feature>
<dbReference type="Proteomes" id="UP000002286">
    <property type="component" value="Chromosome"/>
</dbReference>
<evidence type="ECO:0000313" key="3">
    <source>
        <dbReference type="Proteomes" id="UP000002286"/>
    </source>
</evidence>
<dbReference type="AlphaFoldDB" id="A1KWN9"/>
<gene>
    <name evidence="2" type="ordered locus">NMC2151</name>
</gene>
<keyword evidence="1" id="KW-0472">Membrane</keyword>
<evidence type="ECO:0000256" key="1">
    <source>
        <dbReference type="SAM" id="Phobius"/>
    </source>
</evidence>
<evidence type="ECO:0000313" key="2">
    <source>
        <dbReference type="EMBL" id="CAM11299.1"/>
    </source>
</evidence>
<feature type="transmembrane region" description="Helical" evidence="1">
    <location>
        <begin position="129"/>
        <end position="151"/>
    </location>
</feature>
<reference evidence="2 3" key="1">
    <citation type="journal article" date="2007" name="PLoS Genet.">
        <title>Meningococcal genetic variation mechanisms viewed through comparative analysis of serogroup C strain FAM18.</title>
        <authorList>
            <person name="Bentley S.D."/>
            <person name="Vernikos G.S."/>
            <person name="Snyder L.A.S."/>
            <person name="Churcher C."/>
            <person name="Arrowsmith C."/>
            <person name="Chillingworth T."/>
            <person name="Cronin A."/>
            <person name="Davis P.H."/>
            <person name="Holroyd N.E."/>
            <person name="Jagels K."/>
            <person name="Maddison M."/>
            <person name="Moule S."/>
            <person name="Rabbinowitsch E."/>
            <person name="Sharp S."/>
            <person name="Unwin L."/>
            <person name="Whitehead S."/>
            <person name="Quail M.A."/>
            <person name="Achtman M."/>
            <person name="Barrell B."/>
            <person name="Saunders N.J."/>
            <person name="Parkhill J."/>
        </authorList>
    </citation>
    <scope>NUCLEOTIDE SEQUENCE [LARGE SCALE GENOMIC DNA]</scope>
    <source>
        <strain evidence="3">ATCC 700532 / DSM 15464 / FAM18</strain>
    </source>
</reference>
<dbReference type="HOGENOM" id="CLU_120951_0_0_4"/>